<dbReference type="EMBL" id="AP019376">
    <property type="protein sequence ID" value="BBH87866.1"/>
    <property type="molecule type" value="Genomic_DNA"/>
</dbReference>
<dbReference type="AlphaFoldDB" id="A0A455SJF4"/>
<evidence type="ECO:0000313" key="2">
    <source>
        <dbReference type="EMBL" id="BBH87866.1"/>
    </source>
</evidence>
<reference evidence="2" key="1">
    <citation type="submission" date="2018-12" db="EMBL/GenBank/DDBJ databases">
        <title>Novel natural products biosynthetic potential of the class Ktedonobacteria.</title>
        <authorList>
            <person name="Zheng Y."/>
            <person name="Saitou A."/>
            <person name="Wang C.M."/>
            <person name="Toyoda A."/>
            <person name="Minakuchi Y."/>
            <person name="Sekiguchi Y."/>
            <person name="Ueda K."/>
            <person name="Takano H."/>
            <person name="Sakai Y."/>
            <person name="Yokota A."/>
            <person name="Yabe S."/>
        </authorList>
    </citation>
    <scope>NUCLEOTIDE SEQUENCE</scope>
    <source>
        <strain evidence="2">COM3</strain>
    </source>
</reference>
<name>A0A455SJF4_9CHLR</name>
<protein>
    <recommendedName>
        <fullName evidence="1">DUF4180 domain-containing protein</fullName>
    </recommendedName>
</protein>
<dbReference type="InterPro" id="IPR025438">
    <property type="entry name" value="DUF4180"/>
</dbReference>
<accession>A0A455SJF4</accession>
<organism evidence="2">
    <name type="scientific">Thermosporothrix sp. COM3</name>
    <dbReference type="NCBI Taxonomy" id="2490863"/>
    <lineage>
        <taxon>Bacteria</taxon>
        <taxon>Bacillati</taxon>
        <taxon>Chloroflexota</taxon>
        <taxon>Ktedonobacteria</taxon>
        <taxon>Ktedonobacterales</taxon>
        <taxon>Thermosporotrichaceae</taxon>
        <taxon>Thermosporothrix</taxon>
    </lineage>
</organism>
<proteinExistence type="predicted"/>
<gene>
    <name evidence="2" type="ORF">KTC_26170</name>
</gene>
<feature type="domain" description="DUF4180" evidence="1">
    <location>
        <begin position="10"/>
        <end position="119"/>
    </location>
</feature>
<sequence length="126" mass="14413">MTDTVTTIQGVPALVCAPEGEKLKSEQDALDLIGETWGTRAQLILIPVERLTEDFFELKTRLAGEIIQKFANYRFRVAILGDISPYVAQSRSFRDFVYEANKGHQLWFVTDLQELEDRLKKNDLAH</sequence>
<dbReference type="Pfam" id="PF13788">
    <property type="entry name" value="DUF4180"/>
    <property type="match status" value="1"/>
</dbReference>
<evidence type="ECO:0000259" key="1">
    <source>
        <dbReference type="Pfam" id="PF13788"/>
    </source>
</evidence>